<evidence type="ECO:0000313" key="1">
    <source>
        <dbReference type="EMBL" id="KAL3309878.1"/>
    </source>
</evidence>
<evidence type="ECO:0000313" key="2">
    <source>
        <dbReference type="Proteomes" id="UP001626550"/>
    </source>
</evidence>
<proteinExistence type="predicted"/>
<dbReference type="AlphaFoldDB" id="A0ABD2PQV6"/>
<sequence length="228" mass="25473">MLWGLEPELLFRSLMWGDLAESKLAIPIEELEAHCPCEDSAVLNGQGDGHNLHFYKSRILSYAASSLVSPVRVASSLLPVQNWNELKQEAKRWGLLTAIMQKDTPVLLITKQVPLPRLKSTLLQKKESGVFVLHRQGSLPEEMVQNLSLYESLSERPILHSMDGLFEPMPKPVHGHMNIFSDCPPTSREPTPSMIDCSFNGTDDAFSGSEQVEIIDDLPKQLIPGIDF</sequence>
<name>A0ABD2PQV6_9PLAT</name>
<gene>
    <name evidence="1" type="ORF">Ciccas_011566</name>
</gene>
<dbReference type="Proteomes" id="UP001626550">
    <property type="component" value="Unassembled WGS sequence"/>
</dbReference>
<keyword evidence="2" id="KW-1185">Reference proteome</keyword>
<comment type="caution">
    <text evidence="1">The sequence shown here is derived from an EMBL/GenBank/DDBJ whole genome shotgun (WGS) entry which is preliminary data.</text>
</comment>
<protein>
    <submittedName>
        <fullName evidence="1">Uncharacterized protein</fullName>
    </submittedName>
</protein>
<dbReference type="EMBL" id="JBJKFK010003466">
    <property type="protein sequence ID" value="KAL3309878.1"/>
    <property type="molecule type" value="Genomic_DNA"/>
</dbReference>
<accession>A0ABD2PQV6</accession>
<reference evidence="1 2" key="1">
    <citation type="submission" date="2024-11" db="EMBL/GenBank/DDBJ databases">
        <title>Adaptive evolution of stress response genes in parasites aligns with host niche diversity.</title>
        <authorList>
            <person name="Hahn C."/>
            <person name="Resl P."/>
        </authorList>
    </citation>
    <scope>NUCLEOTIDE SEQUENCE [LARGE SCALE GENOMIC DNA]</scope>
    <source>
        <strain evidence="1">EGGRZ-B1_66</strain>
        <tissue evidence="1">Body</tissue>
    </source>
</reference>
<organism evidence="1 2">
    <name type="scientific">Cichlidogyrus casuarinus</name>
    <dbReference type="NCBI Taxonomy" id="1844966"/>
    <lineage>
        <taxon>Eukaryota</taxon>
        <taxon>Metazoa</taxon>
        <taxon>Spiralia</taxon>
        <taxon>Lophotrochozoa</taxon>
        <taxon>Platyhelminthes</taxon>
        <taxon>Monogenea</taxon>
        <taxon>Monopisthocotylea</taxon>
        <taxon>Dactylogyridea</taxon>
        <taxon>Ancyrocephalidae</taxon>
        <taxon>Cichlidogyrus</taxon>
    </lineage>
</organism>